<dbReference type="Gene3D" id="3.50.50.60">
    <property type="entry name" value="FAD/NAD(P)-binding domain"/>
    <property type="match status" value="1"/>
</dbReference>
<evidence type="ECO:0000256" key="3">
    <source>
        <dbReference type="ARBA" id="ARBA00022827"/>
    </source>
</evidence>
<keyword evidence="4" id="KW-0560">Oxidoreductase</keyword>
<proteinExistence type="predicted"/>
<dbReference type="SUPFAM" id="SSF51905">
    <property type="entry name" value="FAD/NAD(P)-binding domain"/>
    <property type="match status" value="1"/>
</dbReference>
<dbReference type="Proteomes" id="UP001500456">
    <property type="component" value="Unassembled WGS sequence"/>
</dbReference>
<organism evidence="6 7">
    <name type="scientific">Streptomyces plumbiresistens</name>
    <dbReference type="NCBI Taxonomy" id="511811"/>
    <lineage>
        <taxon>Bacteria</taxon>
        <taxon>Bacillati</taxon>
        <taxon>Actinomycetota</taxon>
        <taxon>Actinomycetes</taxon>
        <taxon>Kitasatosporales</taxon>
        <taxon>Streptomycetaceae</taxon>
        <taxon>Streptomyces</taxon>
    </lineage>
</organism>
<name>A0ABP7SAU1_9ACTN</name>
<comment type="caution">
    <text evidence="6">The sequence shown here is derived from an EMBL/GenBank/DDBJ whole genome shotgun (WGS) entry which is preliminary data.</text>
</comment>
<evidence type="ECO:0000313" key="6">
    <source>
        <dbReference type="EMBL" id="GAA4008996.1"/>
    </source>
</evidence>
<evidence type="ECO:0000256" key="1">
    <source>
        <dbReference type="ARBA" id="ARBA00001974"/>
    </source>
</evidence>
<dbReference type="RefSeq" id="WP_345567105.1">
    <property type="nucleotide sequence ID" value="NZ_BAAAZX010000017.1"/>
</dbReference>
<protein>
    <submittedName>
        <fullName evidence="6">FAD-binding protein</fullName>
    </submittedName>
</protein>
<evidence type="ECO:0000256" key="2">
    <source>
        <dbReference type="ARBA" id="ARBA00022630"/>
    </source>
</evidence>
<keyword evidence="2" id="KW-0285">Flavoprotein</keyword>
<feature type="domain" description="FAD-dependent oxidoreductase 2 FAD-binding" evidence="5">
    <location>
        <begin position="14"/>
        <end position="518"/>
    </location>
</feature>
<dbReference type="PANTHER" id="PTHR43400">
    <property type="entry name" value="FUMARATE REDUCTASE"/>
    <property type="match status" value="1"/>
</dbReference>
<dbReference type="InterPro" id="IPR050315">
    <property type="entry name" value="FAD-oxidoreductase_2"/>
</dbReference>
<dbReference type="InterPro" id="IPR036188">
    <property type="entry name" value="FAD/NAD-bd_sf"/>
</dbReference>
<reference evidence="7" key="1">
    <citation type="journal article" date="2019" name="Int. J. Syst. Evol. Microbiol.">
        <title>The Global Catalogue of Microorganisms (GCM) 10K type strain sequencing project: providing services to taxonomists for standard genome sequencing and annotation.</title>
        <authorList>
            <consortium name="The Broad Institute Genomics Platform"/>
            <consortium name="The Broad Institute Genome Sequencing Center for Infectious Disease"/>
            <person name="Wu L."/>
            <person name="Ma J."/>
        </authorList>
    </citation>
    <scope>NUCLEOTIDE SEQUENCE [LARGE SCALE GENOMIC DNA]</scope>
    <source>
        <strain evidence="7">JCM 16924</strain>
    </source>
</reference>
<accession>A0ABP7SAU1</accession>
<evidence type="ECO:0000313" key="7">
    <source>
        <dbReference type="Proteomes" id="UP001500456"/>
    </source>
</evidence>
<comment type="cofactor">
    <cofactor evidence="1">
        <name>FAD</name>
        <dbReference type="ChEBI" id="CHEBI:57692"/>
    </cofactor>
</comment>
<sequence length="538" mass="57768">MVTLNEDNHDETYDVIVVGSGGGLVGAYVAASRGLRTLVIEKTDLVGGTTAYSGAGLWFPGSAPVRRAGLDESVEEARTYLRTIVDDSSREPLQDAYLRAGVQLIDELEKNPWFQSFVHAPVPEYYASAPGASPTGHTVFPPPLPVAELGENTRLVRTSIPAERWGVDEGPVLSGGRALIGRALSAFLETGHGSLRLDTALQSLLVEDGRVVGVEAVSDGERVRFRAERGVILTAGGFERNRELRARHQPFAQASQWSHGAPGNTGDALLAGIAIGAATDLLDEAWYVPGLVQPDGRPTFQSGMRAGIWVNGAGERFMNEAAPYDQAGHEIVRLHTTTGVSHVPVHWVLDQRQLDRDSFGGPADQPVAPEWFESGALKKADTLEELAKLIDVPLDALRKTIEEYNGYAHTGVDEKFHRGETPWDQMFQYVLPFPYIPELNHPAPPTPDWPNALLLPLDTPPYYVATIVPSDIGTKGGLKTDEHARVLRPDGQPIAGLYAAGNTAAAMSGRVYPGAGTPIGSSVAFAYLAVLDLADAVV</sequence>
<dbReference type="Gene3D" id="3.90.700.10">
    <property type="entry name" value="Succinate dehydrogenase/fumarate reductase flavoprotein, catalytic domain"/>
    <property type="match status" value="1"/>
</dbReference>
<dbReference type="Pfam" id="PF00890">
    <property type="entry name" value="FAD_binding_2"/>
    <property type="match status" value="1"/>
</dbReference>
<dbReference type="SUPFAM" id="SSF56425">
    <property type="entry name" value="Succinate dehydrogenase/fumarate reductase flavoprotein, catalytic domain"/>
    <property type="match status" value="1"/>
</dbReference>
<dbReference type="InterPro" id="IPR003953">
    <property type="entry name" value="FAD-dep_OxRdtase_2_FAD-bd"/>
</dbReference>
<keyword evidence="3" id="KW-0274">FAD</keyword>
<dbReference type="InterPro" id="IPR027477">
    <property type="entry name" value="Succ_DH/fumarate_Rdtase_cat_sf"/>
</dbReference>
<gene>
    <name evidence="6" type="ORF">GCM10022232_57130</name>
</gene>
<dbReference type="PANTHER" id="PTHR43400:SF10">
    <property type="entry name" value="3-OXOSTEROID 1-DEHYDROGENASE"/>
    <property type="match status" value="1"/>
</dbReference>
<dbReference type="EMBL" id="BAAAZX010000017">
    <property type="protein sequence ID" value="GAA4008996.1"/>
    <property type="molecule type" value="Genomic_DNA"/>
</dbReference>
<evidence type="ECO:0000256" key="4">
    <source>
        <dbReference type="ARBA" id="ARBA00023002"/>
    </source>
</evidence>
<evidence type="ECO:0000259" key="5">
    <source>
        <dbReference type="Pfam" id="PF00890"/>
    </source>
</evidence>
<keyword evidence="7" id="KW-1185">Reference proteome</keyword>